<organism evidence="5 6">
    <name type="scientific">Halomonas llamarensis</name>
    <dbReference type="NCBI Taxonomy" id="2945104"/>
    <lineage>
        <taxon>Bacteria</taxon>
        <taxon>Pseudomonadati</taxon>
        <taxon>Pseudomonadota</taxon>
        <taxon>Gammaproteobacteria</taxon>
        <taxon>Oceanospirillales</taxon>
        <taxon>Halomonadaceae</taxon>
        <taxon>Halomonas</taxon>
    </lineage>
</organism>
<evidence type="ECO:0000256" key="2">
    <source>
        <dbReference type="SAM" id="Phobius"/>
    </source>
</evidence>
<dbReference type="EMBL" id="JAMJPJ010000028">
    <property type="protein sequence ID" value="MCL7931101.1"/>
    <property type="molecule type" value="Genomic_DNA"/>
</dbReference>
<feature type="region of interest" description="Disordered" evidence="1">
    <location>
        <begin position="134"/>
        <end position="182"/>
    </location>
</feature>
<feature type="compositionally biased region" description="Basic and acidic residues" evidence="1">
    <location>
        <begin position="698"/>
        <end position="721"/>
    </location>
</feature>
<dbReference type="NCBIfam" id="TIGR03505">
    <property type="entry name" value="FimV_core"/>
    <property type="match status" value="1"/>
</dbReference>
<feature type="compositionally biased region" description="Acidic residues" evidence="1">
    <location>
        <begin position="578"/>
        <end position="594"/>
    </location>
</feature>
<evidence type="ECO:0000256" key="3">
    <source>
        <dbReference type="SAM" id="SignalP"/>
    </source>
</evidence>
<name>A0ABT0STZ0_9GAMM</name>
<feature type="transmembrane region" description="Helical" evidence="2">
    <location>
        <begin position="452"/>
        <end position="471"/>
    </location>
</feature>
<feature type="compositionally biased region" description="Polar residues" evidence="1">
    <location>
        <begin position="485"/>
        <end position="505"/>
    </location>
</feature>
<feature type="compositionally biased region" description="Low complexity" evidence="1">
    <location>
        <begin position="142"/>
        <end position="172"/>
    </location>
</feature>
<dbReference type="InterPro" id="IPR020012">
    <property type="entry name" value="LysM_FimV"/>
</dbReference>
<keyword evidence="2" id="KW-0812">Transmembrane</keyword>
<feature type="region of interest" description="Disordered" evidence="1">
    <location>
        <begin position="376"/>
        <end position="421"/>
    </location>
</feature>
<evidence type="ECO:0000256" key="1">
    <source>
        <dbReference type="SAM" id="MobiDB-lite"/>
    </source>
</evidence>
<comment type="caution">
    <text evidence="5">The sequence shown here is derived from an EMBL/GenBank/DDBJ whole genome shotgun (WGS) entry which is preliminary data.</text>
</comment>
<evidence type="ECO:0000313" key="6">
    <source>
        <dbReference type="Proteomes" id="UP001165308"/>
    </source>
</evidence>
<dbReference type="Proteomes" id="UP001165308">
    <property type="component" value="Unassembled WGS sequence"/>
</dbReference>
<feature type="domain" description="FimV N-terminal" evidence="4">
    <location>
        <begin position="23"/>
        <end position="126"/>
    </location>
</feature>
<feature type="compositionally biased region" description="Acidic residues" evidence="1">
    <location>
        <begin position="530"/>
        <end position="541"/>
    </location>
</feature>
<evidence type="ECO:0000259" key="4">
    <source>
        <dbReference type="Pfam" id="PF25800"/>
    </source>
</evidence>
<sequence>MKQPITLAMLFTLAMSSSWVHALGVGDAQVGSTLNAPLDASIPLVDAQQYSPETLSVRLAKRSAYASAGLEWSDVIADVNATLQGQPPTIRLTSSQSVDVPWLDLLLVIEYPSGRQAHEITLLFDPADYAAEGGQASQAITQSQSPQKSPQQFQPQSQRPSQTQSQRPSQRPASNRVVAESLADVSRKAVNARVNTRVNTSPYVDSGDTLWSVAERIKPEQASVQQMMVALLEANPHVFPSGNINGMRAGFRLDVPTDAQVMRRSAAASAEAIDAMNAAWRHRDNGLASVALPAPDTAATPDEDTQPSIADAAIASAEAVSSSGEVINPSGNADTSADSQPLEESQAMLAQLIEEREQMRSELDALRSQVSELTEALTSQERAGPSAADDVVKKQETARVADVESSRTEERVASAEDTQGMQQVDDAGVPASASAAGEAGGFPSLPALMENYRWTLMSAGLVLLLILLMLIRRRQAREWEGVDQASISEPSEPSKSQASTMTSLGVAQDNAPKQKASSAQNSQGAAFTAVEEELETEEAFETDPFTEPSPTIYAAQEAYAKDASPEAMAPDDSHPEPEAFEIDEPLEWEADDDDVLGRSQAAGLASQRSAALKESPETEGAPTTELKTEQEAEANKEVSPKPPEISSREQDTQSDSRFIDYQPPSLSAEPAAPRKETPMQPTVEFEPVETDEPQSAKGAKEAAKSEDSPADNRQKATKTDSDSPLGEGWEIEEVAFKVPGRDNARSP</sequence>
<keyword evidence="6" id="KW-1185">Reference proteome</keyword>
<reference evidence="5" key="1">
    <citation type="submission" date="2022-05" db="EMBL/GenBank/DDBJ databases">
        <title>Halomonas geminus sp. nov. and Halomonas llamarensis sp. nov. isolated from high-altitude salars of the Atacama Desert.</title>
        <authorList>
            <person name="Hintersatz C."/>
            <person name="Rojas L.A."/>
            <person name="Wei T.-S."/>
            <person name="Kutschke S."/>
            <person name="Lehmann F."/>
            <person name="Jain R."/>
            <person name="Pollmann K."/>
        </authorList>
    </citation>
    <scope>NUCLEOTIDE SEQUENCE</scope>
    <source>
        <strain evidence="5">ATCHA</strain>
    </source>
</reference>
<feature type="compositionally biased region" description="Polar residues" evidence="1">
    <location>
        <begin position="329"/>
        <end position="343"/>
    </location>
</feature>
<evidence type="ECO:0000313" key="5">
    <source>
        <dbReference type="EMBL" id="MCL7931101.1"/>
    </source>
</evidence>
<keyword evidence="2" id="KW-0472">Membrane</keyword>
<feature type="region of interest" description="Disordered" evidence="1">
    <location>
        <begin position="320"/>
        <end position="343"/>
    </location>
</feature>
<feature type="signal peptide" evidence="3">
    <location>
        <begin position="1"/>
        <end position="22"/>
    </location>
</feature>
<feature type="compositionally biased region" description="Basic and acidic residues" evidence="1">
    <location>
        <begin position="390"/>
        <end position="414"/>
    </location>
</feature>
<feature type="compositionally biased region" description="Basic and acidic residues" evidence="1">
    <location>
        <begin position="626"/>
        <end position="639"/>
    </location>
</feature>
<feature type="compositionally biased region" description="Polar residues" evidence="1">
    <location>
        <begin position="515"/>
        <end position="524"/>
    </location>
</feature>
<keyword evidence="3" id="KW-0732">Signal</keyword>
<dbReference type="RefSeq" id="WP_250083265.1">
    <property type="nucleotide sequence ID" value="NZ_JAMJPJ010000028.1"/>
</dbReference>
<keyword evidence="2" id="KW-1133">Transmembrane helix</keyword>
<dbReference type="Pfam" id="PF25800">
    <property type="entry name" value="FimV_N"/>
    <property type="match status" value="1"/>
</dbReference>
<feature type="region of interest" description="Disordered" evidence="1">
    <location>
        <begin position="480"/>
        <end position="747"/>
    </location>
</feature>
<dbReference type="InterPro" id="IPR057840">
    <property type="entry name" value="FimV_N"/>
</dbReference>
<protein>
    <recommendedName>
        <fullName evidence="4">FimV N-terminal domain-containing protein</fullName>
    </recommendedName>
</protein>
<proteinExistence type="predicted"/>
<accession>A0ABT0STZ0</accession>
<feature type="chain" id="PRO_5045291619" description="FimV N-terminal domain-containing protein" evidence="3">
    <location>
        <begin position="23"/>
        <end position="747"/>
    </location>
</feature>
<gene>
    <name evidence="5" type="ORF">M8006_14120</name>
</gene>